<name>A0A136Q5N2_9FIRM</name>
<dbReference type="GO" id="GO:0016491">
    <property type="term" value="F:oxidoreductase activity"/>
    <property type="evidence" value="ECO:0007669"/>
    <property type="project" value="UniProtKB-KW"/>
</dbReference>
<dbReference type="PANTHER" id="PTHR22604:SF105">
    <property type="entry name" value="TRANS-1,2-DIHYDROBENZENE-1,2-DIOL DEHYDROGENASE"/>
    <property type="match status" value="1"/>
</dbReference>
<dbReference type="Proteomes" id="UP000070366">
    <property type="component" value="Unassembled WGS sequence"/>
</dbReference>
<evidence type="ECO:0000259" key="4">
    <source>
        <dbReference type="Pfam" id="PF22725"/>
    </source>
</evidence>
<dbReference type="Gene3D" id="3.30.360.10">
    <property type="entry name" value="Dihydrodipicolinate Reductase, domain 2"/>
    <property type="match status" value="1"/>
</dbReference>
<dbReference type="PANTHER" id="PTHR22604">
    <property type="entry name" value="OXIDOREDUCTASES"/>
    <property type="match status" value="1"/>
</dbReference>
<dbReference type="InterPro" id="IPR055170">
    <property type="entry name" value="GFO_IDH_MocA-like_dom"/>
</dbReference>
<organism evidence="5 6">
    <name type="scientific">Christensenella minuta</name>
    <dbReference type="NCBI Taxonomy" id="626937"/>
    <lineage>
        <taxon>Bacteria</taxon>
        <taxon>Bacillati</taxon>
        <taxon>Bacillota</taxon>
        <taxon>Clostridia</taxon>
        <taxon>Christensenellales</taxon>
        <taxon>Christensenellaceae</taxon>
        <taxon>Christensenella</taxon>
    </lineage>
</organism>
<dbReference type="SUPFAM" id="SSF55347">
    <property type="entry name" value="Glyceraldehyde-3-phosphate dehydrogenase-like, C-terminal domain"/>
    <property type="match status" value="1"/>
</dbReference>
<evidence type="ECO:0000256" key="1">
    <source>
        <dbReference type="ARBA" id="ARBA00010928"/>
    </source>
</evidence>
<dbReference type="STRING" id="626937.HMPREF3293_01273"/>
<protein>
    <submittedName>
        <fullName evidence="5">Oxidoreductase, NAD-binding domain protein</fullName>
    </submittedName>
</protein>
<evidence type="ECO:0000259" key="3">
    <source>
        <dbReference type="Pfam" id="PF01408"/>
    </source>
</evidence>
<feature type="domain" description="GFO/IDH/MocA-like oxidoreductase" evidence="4">
    <location>
        <begin position="143"/>
        <end position="257"/>
    </location>
</feature>
<keyword evidence="6" id="KW-1185">Reference proteome</keyword>
<evidence type="ECO:0000256" key="2">
    <source>
        <dbReference type="ARBA" id="ARBA00023002"/>
    </source>
</evidence>
<dbReference type="PATRIC" id="fig|626937.4.peg.1258"/>
<accession>A0A136Q5N2</accession>
<dbReference type="InterPro" id="IPR000683">
    <property type="entry name" value="Gfo/Idh/MocA-like_OxRdtase_N"/>
</dbReference>
<sequence>MRTISKQEENAMEAVKWGVVGTGHIAGNFAECMTYVSGARKTAVTGTSIGKARDFATRHGFDMSFSDFGEMLETARPDVVYIAVPNHLHFKLVMAALDAGVNVLCEKPMADNAFQLERMIAKAREQGVFLMEGMWTRFFPAVEKACEWINAGAIGRVRSVRAAFGLKAAPDWQMWKASAAASAGALRDVGVYSLAMAFLGFHETPESIASVYSLKNGADSHSELMLRYSGGRAAFLTGSFEIVTDSRAVFYGDDGLIILGDKFWCPNRAKLYAYDDADILSTTLTETLEDPYLSHGFQYEIAHVMECVLHGRKESSLYPLEESLKSVRLTDSLRKEWGVRYPSDV</sequence>
<feature type="domain" description="Gfo/Idh/MocA-like oxidoreductase N-terminal" evidence="3">
    <location>
        <begin position="16"/>
        <end position="133"/>
    </location>
</feature>
<dbReference type="GO" id="GO:0000166">
    <property type="term" value="F:nucleotide binding"/>
    <property type="evidence" value="ECO:0007669"/>
    <property type="project" value="InterPro"/>
</dbReference>
<dbReference type="Pfam" id="PF22725">
    <property type="entry name" value="GFO_IDH_MocA_C3"/>
    <property type="match status" value="1"/>
</dbReference>
<reference evidence="5 6" key="1">
    <citation type="submission" date="2016-02" db="EMBL/GenBank/DDBJ databases">
        <authorList>
            <person name="Wen L."/>
            <person name="He K."/>
            <person name="Yang H."/>
        </authorList>
    </citation>
    <scope>NUCLEOTIDE SEQUENCE [LARGE SCALE GENOMIC DNA]</scope>
    <source>
        <strain evidence="5 6">DSM 22607</strain>
    </source>
</reference>
<comment type="caution">
    <text evidence="5">The sequence shown here is derived from an EMBL/GenBank/DDBJ whole genome shotgun (WGS) entry which is preliminary data.</text>
</comment>
<dbReference type="InterPro" id="IPR036291">
    <property type="entry name" value="NAD(P)-bd_dom_sf"/>
</dbReference>
<proteinExistence type="inferred from homology"/>
<dbReference type="Gene3D" id="3.40.50.720">
    <property type="entry name" value="NAD(P)-binding Rossmann-like Domain"/>
    <property type="match status" value="1"/>
</dbReference>
<evidence type="ECO:0000313" key="6">
    <source>
        <dbReference type="Proteomes" id="UP000070366"/>
    </source>
</evidence>
<keyword evidence="2" id="KW-0560">Oxidoreductase</keyword>
<comment type="similarity">
    <text evidence="1">Belongs to the Gfo/Idh/MocA family.</text>
</comment>
<evidence type="ECO:0000313" key="5">
    <source>
        <dbReference type="EMBL" id="KXK65981.1"/>
    </source>
</evidence>
<dbReference type="OrthoDB" id="9783105at2"/>
<dbReference type="KEGG" id="cmiu:B1H56_06530"/>
<dbReference type="Pfam" id="PF01408">
    <property type="entry name" value="GFO_IDH_MocA"/>
    <property type="match status" value="1"/>
</dbReference>
<gene>
    <name evidence="5" type="ORF">HMPREF3293_01273</name>
</gene>
<dbReference type="AlphaFoldDB" id="A0A136Q5N2"/>
<dbReference type="SUPFAM" id="SSF51735">
    <property type="entry name" value="NAD(P)-binding Rossmann-fold domains"/>
    <property type="match status" value="1"/>
</dbReference>
<dbReference type="InterPro" id="IPR050984">
    <property type="entry name" value="Gfo/Idh/MocA_domain"/>
</dbReference>
<dbReference type="EMBL" id="LSZW01000054">
    <property type="protein sequence ID" value="KXK65981.1"/>
    <property type="molecule type" value="Genomic_DNA"/>
</dbReference>